<dbReference type="AlphaFoldDB" id="A0A5N0YPV3"/>
<dbReference type="Proteomes" id="UP000326078">
    <property type="component" value="Unassembled WGS sequence"/>
</dbReference>
<evidence type="ECO:0000256" key="1">
    <source>
        <dbReference type="SAM" id="SignalP"/>
    </source>
</evidence>
<sequence length="234" mass="25931">MILKKIARISLAAVTILSVTTGATRVLAVENINNLDVLETNIQKSQNSLNFGKNTTRISTYVFETMKSDTAKEVGDLESIRVDFTDATFYDKNGNEVNKDKVVENINKEIEESKNPIQTFSTWREGGSWTSGSGYSSCKGTAIHGLYGGFELVFKADYTSVQGNYDQIDRIYSINWAGVGNFSLISQGIFRAKEQSGYSAYGGAKGSWNFSNISKSLYLYFRVGNDTAWIDSNM</sequence>
<accession>A0A5N0YPV3</accession>
<feature type="signal peptide" evidence="1">
    <location>
        <begin position="1"/>
        <end position="28"/>
    </location>
</feature>
<gene>
    <name evidence="2" type="ORF">F6X95_09905</name>
</gene>
<dbReference type="EMBL" id="VYUT01000013">
    <property type="protein sequence ID" value="KAA9204957.1"/>
    <property type="molecule type" value="Genomic_DNA"/>
</dbReference>
<reference evidence="2 3" key="1">
    <citation type="submission" date="2019-09" db="EMBL/GenBank/DDBJ databases">
        <title>Vancomyinc resistant enterococci isolated from farm animals in Switzerland.</title>
        <authorList>
            <person name="Stevens M.J.A."/>
            <person name="Stephan R."/>
            <person name="Morach M."/>
            <person name="Nuesch-Inderbinen M."/>
        </authorList>
    </citation>
    <scope>NUCLEOTIDE SEQUENCE [LARGE SCALE GENOMIC DNA]</scope>
    <source>
        <strain evidence="2 3">GH27</strain>
    </source>
</reference>
<keyword evidence="1" id="KW-0732">Signal</keyword>
<evidence type="ECO:0000313" key="3">
    <source>
        <dbReference type="Proteomes" id="UP000326078"/>
    </source>
</evidence>
<evidence type="ECO:0000313" key="2">
    <source>
        <dbReference type="EMBL" id="KAA9204957.1"/>
    </source>
</evidence>
<organism evidence="2 3">
    <name type="scientific">Enterococcus durans</name>
    <dbReference type="NCBI Taxonomy" id="53345"/>
    <lineage>
        <taxon>Bacteria</taxon>
        <taxon>Bacillati</taxon>
        <taxon>Bacillota</taxon>
        <taxon>Bacilli</taxon>
        <taxon>Lactobacillales</taxon>
        <taxon>Enterococcaceae</taxon>
        <taxon>Enterococcus</taxon>
    </lineage>
</organism>
<feature type="chain" id="PRO_5024850295" evidence="1">
    <location>
        <begin position="29"/>
        <end position="234"/>
    </location>
</feature>
<dbReference type="RefSeq" id="WP_123863174.1">
    <property type="nucleotide sequence ID" value="NZ_RKNR01000014.1"/>
</dbReference>
<proteinExistence type="predicted"/>
<comment type="caution">
    <text evidence="2">The sequence shown here is derived from an EMBL/GenBank/DDBJ whole genome shotgun (WGS) entry which is preliminary data.</text>
</comment>
<protein>
    <submittedName>
        <fullName evidence="2">Uncharacterized protein</fullName>
    </submittedName>
</protein>
<name>A0A5N0YPV3_9ENTE</name>